<dbReference type="Pfam" id="PF13476">
    <property type="entry name" value="AAA_23"/>
    <property type="match status" value="1"/>
</dbReference>
<keyword evidence="6 19" id="KW-0479">Metal-binding</keyword>
<dbReference type="PANTHER" id="PTHR18867:SF12">
    <property type="entry name" value="DNA REPAIR PROTEIN RAD50"/>
    <property type="match status" value="1"/>
</dbReference>
<dbReference type="Proteomes" id="UP000694428">
    <property type="component" value="Unplaced"/>
</dbReference>
<evidence type="ECO:0000256" key="7">
    <source>
        <dbReference type="ARBA" id="ARBA00022741"/>
    </source>
</evidence>
<evidence type="ECO:0000256" key="9">
    <source>
        <dbReference type="ARBA" id="ARBA00022801"/>
    </source>
</evidence>
<feature type="coiled-coil region" evidence="20">
    <location>
        <begin position="529"/>
        <end position="753"/>
    </location>
</feature>
<evidence type="ECO:0000256" key="2">
    <source>
        <dbReference type="ARBA" id="ARBA00004123"/>
    </source>
</evidence>
<dbReference type="GO" id="GO:0030870">
    <property type="term" value="C:Mre11 complex"/>
    <property type="evidence" value="ECO:0007669"/>
    <property type="project" value="InterPro"/>
</dbReference>
<dbReference type="InterPro" id="IPR027417">
    <property type="entry name" value="P-loop_NTPase"/>
</dbReference>
<dbReference type="GO" id="GO:0000794">
    <property type="term" value="C:condensed nuclear chromosome"/>
    <property type="evidence" value="ECO:0007669"/>
    <property type="project" value="TreeGrafter"/>
</dbReference>
<evidence type="ECO:0000256" key="17">
    <source>
        <dbReference type="ARBA" id="ARBA00023254"/>
    </source>
</evidence>
<feature type="coiled-coil region" evidence="20">
    <location>
        <begin position="90"/>
        <end position="138"/>
    </location>
</feature>
<dbReference type="Gene3D" id="3.40.50.300">
    <property type="entry name" value="P-loop containing nucleotide triphosphate hydrolases"/>
    <property type="match status" value="2"/>
</dbReference>
<evidence type="ECO:0000256" key="13">
    <source>
        <dbReference type="ARBA" id="ARBA00022895"/>
    </source>
</evidence>
<dbReference type="GO" id="GO:0006302">
    <property type="term" value="P:double-strand break repair"/>
    <property type="evidence" value="ECO:0007669"/>
    <property type="project" value="InterPro"/>
</dbReference>
<dbReference type="PANTHER" id="PTHR18867">
    <property type="entry name" value="RAD50"/>
    <property type="match status" value="1"/>
</dbReference>
<evidence type="ECO:0000256" key="6">
    <source>
        <dbReference type="ARBA" id="ARBA00022723"/>
    </source>
</evidence>
<keyword evidence="8" id="KW-0227">DNA damage</keyword>
<evidence type="ECO:0000256" key="11">
    <source>
        <dbReference type="ARBA" id="ARBA00022840"/>
    </source>
</evidence>
<evidence type="ECO:0000256" key="4">
    <source>
        <dbReference type="ARBA" id="ARBA00009439"/>
    </source>
</evidence>
<feature type="binding site" evidence="19">
    <location>
        <position position="364"/>
    </location>
    <ligand>
        <name>Zn(2+)</name>
        <dbReference type="ChEBI" id="CHEBI:29105"/>
    </ligand>
</feature>
<dbReference type="GO" id="GO:0043047">
    <property type="term" value="F:single-stranded telomeric DNA binding"/>
    <property type="evidence" value="ECO:0007669"/>
    <property type="project" value="TreeGrafter"/>
</dbReference>
<dbReference type="InterPro" id="IPR004584">
    <property type="entry name" value="Rad50_eukaryotes"/>
</dbReference>
<evidence type="ECO:0000256" key="14">
    <source>
        <dbReference type="ARBA" id="ARBA00023054"/>
    </source>
</evidence>
<evidence type="ECO:0000256" key="10">
    <source>
        <dbReference type="ARBA" id="ARBA00022833"/>
    </source>
</evidence>
<keyword evidence="15" id="KW-0234">DNA repair</keyword>
<dbReference type="SUPFAM" id="SSF52540">
    <property type="entry name" value="P-loop containing nucleoside triphosphate hydrolases"/>
    <property type="match status" value="1"/>
</dbReference>
<evidence type="ECO:0000256" key="20">
    <source>
        <dbReference type="SAM" id="Coils"/>
    </source>
</evidence>
<feature type="domain" description="Zinc-hook" evidence="21">
    <location>
        <begin position="318"/>
        <end position="417"/>
    </location>
</feature>
<comment type="similarity">
    <text evidence="4">Belongs to the SMC family. RAD50 subfamily.</text>
</comment>
<dbReference type="GO" id="GO:0070192">
    <property type="term" value="P:chromosome organization involved in meiotic cell cycle"/>
    <property type="evidence" value="ECO:0007669"/>
    <property type="project" value="TreeGrafter"/>
</dbReference>
<dbReference type="NCBIfam" id="TIGR00606">
    <property type="entry name" value="rad50"/>
    <property type="match status" value="1"/>
</dbReference>
<dbReference type="GO" id="GO:0005524">
    <property type="term" value="F:ATP binding"/>
    <property type="evidence" value="ECO:0007669"/>
    <property type="project" value="UniProtKB-KW"/>
</dbReference>
<comment type="catalytic activity">
    <reaction evidence="18">
        <text>ATP + H2O = ADP + phosphate + H(+)</text>
        <dbReference type="Rhea" id="RHEA:13065"/>
        <dbReference type="ChEBI" id="CHEBI:15377"/>
        <dbReference type="ChEBI" id="CHEBI:15378"/>
        <dbReference type="ChEBI" id="CHEBI:30616"/>
        <dbReference type="ChEBI" id="CHEBI:43474"/>
        <dbReference type="ChEBI" id="CHEBI:456216"/>
    </reaction>
</comment>
<feature type="binding site" evidence="19">
    <location>
        <position position="367"/>
    </location>
    <ligand>
        <name>Zn(2+)</name>
        <dbReference type="ChEBI" id="CHEBI:29105"/>
    </ligand>
</feature>
<dbReference type="Pfam" id="PF04423">
    <property type="entry name" value="Rad50_zn_hook"/>
    <property type="match status" value="1"/>
</dbReference>
<dbReference type="GO" id="GO:0000722">
    <property type="term" value="P:telomere maintenance via recombination"/>
    <property type="evidence" value="ECO:0007669"/>
    <property type="project" value="TreeGrafter"/>
</dbReference>
<dbReference type="FunFam" id="3.40.50.300:FF:001065">
    <property type="entry name" value="DNA repair protein RAD50 isoform X1"/>
    <property type="match status" value="1"/>
</dbReference>
<keyword evidence="17" id="KW-0469">Meiosis</keyword>
<evidence type="ECO:0000256" key="19">
    <source>
        <dbReference type="PROSITE-ProRule" id="PRU00471"/>
    </source>
</evidence>
<dbReference type="GO" id="GO:0003691">
    <property type="term" value="F:double-stranded telomeric DNA binding"/>
    <property type="evidence" value="ECO:0007669"/>
    <property type="project" value="TreeGrafter"/>
</dbReference>
<organism evidence="22 23">
    <name type="scientific">Pavo cristatus</name>
    <name type="common">Indian peafowl</name>
    <name type="synonym">Blue peafowl</name>
    <dbReference type="NCBI Taxonomy" id="9049"/>
    <lineage>
        <taxon>Eukaryota</taxon>
        <taxon>Metazoa</taxon>
        <taxon>Chordata</taxon>
        <taxon>Craniata</taxon>
        <taxon>Vertebrata</taxon>
        <taxon>Euteleostomi</taxon>
        <taxon>Archelosauria</taxon>
        <taxon>Archosauria</taxon>
        <taxon>Dinosauria</taxon>
        <taxon>Saurischia</taxon>
        <taxon>Theropoda</taxon>
        <taxon>Coelurosauria</taxon>
        <taxon>Aves</taxon>
        <taxon>Neognathae</taxon>
        <taxon>Galloanserae</taxon>
        <taxon>Galliformes</taxon>
        <taxon>Phasianidae</taxon>
        <taxon>Phasianinae</taxon>
        <taxon>Pavo</taxon>
    </lineage>
</organism>
<evidence type="ECO:0000256" key="15">
    <source>
        <dbReference type="ARBA" id="ARBA00023204"/>
    </source>
</evidence>
<protein>
    <recommendedName>
        <fullName evidence="21">Zinc-hook domain-containing protein</fullName>
    </recommendedName>
</protein>
<keyword evidence="16" id="KW-0539">Nucleus</keyword>
<dbReference type="GO" id="GO:0007004">
    <property type="term" value="P:telomere maintenance via telomerase"/>
    <property type="evidence" value="ECO:0007669"/>
    <property type="project" value="TreeGrafter"/>
</dbReference>
<dbReference type="AlphaFoldDB" id="A0A8C9FPC0"/>
<dbReference type="SUPFAM" id="SSF46966">
    <property type="entry name" value="Spectrin repeat"/>
    <property type="match status" value="1"/>
</dbReference>
<keyword evidence="9" id="KW-0378">Hydrolase</keyword>
<dbReference type="Pfam" id="PF13558">
    <property type="entry name" value="SbcC_Walker_B"/>
    <property type="match status" value="1"/>
</dbReference>
<name>A0A8C9FPC0_PAVCR</name>
<keyword evidence="12" id="KW-0460">Magnesium</keyword>
<reference evidence="22" key="2">
    <citation type="submission" date="2025-09" db="UniProtKB">
        <authorList>
            <consortium name="Ensembl"/>
        </authorList>
    </citation>
    <scope>IDENTIFICATION</scope>
</reference>
<dbReference type="PROSITE" id="PS51131">
    <property type="entry name" value="ZN_HOOK"/>
    <property type="match status" value="1"/>
</dbReference>
<keyword evidence="7" id="KW-0547">Nucleotide-binding</keyword>
<dbReference type="Ensembl" id="ENSPSTT00000019943.1">
    <property type="protein sequence ID" value="ENSPSTP00000019039.1"/>
    <property type="gene ID" value="ENSPSTG00000013370.1"/>
</dbReference>
<keyword evidence="5" id="KW-0158">Chromosome</keyword>
<dbReference type="GO" id="GO:0051880">
    <property type="term" value="F:G-quadruplex DNA binding"/>
    <property type="evidence" value="ECO:0007669"/>
    <property type="project" value="TreeGrafter"/>
</dbReference>
<dbReference type="InterPro" id="IPR038729">
    <property type="entry name" value="Rad50/SbcC_AAA"/>
</dbReference>
<evidence type="ECO:0000259" key="21">
    <source>
        <dbReference type="PROSITE" id="PS51131"/>
    </source>
</evidence>
<keyword evidence="13" id="KW-0779">Telomere</keyword>
<evidence type="ECO:0000256" key="3">
    <source>
        <dbReference type="ARBA" id="ARBA00004574"/>
    </source>
</evidence>
<keyword evidence="11" id="KW-0067">ATP-binding</keyword>
<feature type="coiled-coil region" evidence="20">
    <location>
        <begin position="423"/>
        <end position="498"/>
    </location>
</feature>
<dbReference type="GO" id="GO:0046872">
    <property type="term" value="F:metal ion binding"/>
    <property type="evidence" value="ECO:0007669"/>
    <property type="project" value="UniProtKB-UniRule"/>
</dbReference>
<sequence>MAKIEKMSILGVRSFGVEDKDKQIITFFNPLTILVGPNGAGKTVANETDVRAQIRLQFRDVNGELIAVQRSMVCTQKSKKTEFKTLEGVITRTKDRYQNHQRTVKEKEKRLSDCKRELDRASKECQRFNSEKSELLIERGRLQLQADRHQEHIKVRDSLIQALSAQLELDGFEQAPFNDRQIAVFHELLKERQKSDTEAANQLMPFFVLMFFIMRHLKLSTEVSFGTKRDKEEQIRKVKSRHSEELTLLLGYFPNKKQLEDWLHSKSTEINETRSRHALLNKQLASAEQQKNYISAELRKKEEQLSSYEAKLFDACGSQDFDSNLNKLQDEIEKSSKQRAVLAGATAVYSQFITQLTEESQSCCPVCQRVFQTEAELQDVISDLQSKLRLAPDKLKSTESELKKREKKRDEMMGLKPIRQTVVELQERDIPDLRNRLQAVNRDFARLKGEIEEQETLLQTVLSEKEGANACLQDITLMERYQTDIRDVERKIAQQEAKLLGVDLNRTVLQVSQEKQEKKHLWDTVTSKIELNQKMKQDQQNQIQELKSSVNELRAEKLQISSSVQRRQQLEEQTVELTTEVQSLYREIKEAKEQVFPLDATLEKLQQDKEDLINKRTASSKEIQEKMNGIKEKVKDINKYVKEIENYIQQGKEEYKKQKECELDEVNSQLVACEKQKEKISKEMEIIRQDIDTQKIQERWLEDNLTLRKRNEELKEVEDKIKQLAKEMGEMKVPQLKNEQKHLEEKIEALKRNHHVALGRQRGFEEEIVRFKKELRESQFKDAEEKHREMMIVMRTTELVNKDLDIYYKALDKAIMTFHSMKMQEINKIIRDLWRSTYRGQDIEYIEIRSDADENVSASDKRRSYNYRVVMIKGDTALDMRGRCSAGQKVLASLIIRLALAETFCLNCGILALDEPTTNLDRENIESLALALVEIIKSRSRQRNFQLLVITHDEDFVELLGRSEYVETFYRIKKNIDQCSEIMKCSVSSLGSYVH</sequence>
<proteinExistence type="inferred from homology"/>
<dbReference type="InterPro" id="IPR013134">
    <property type="entry name" value="Zn_hook_RAD50"/>
</dbReference>
<dbReference type="GO" id="GO:0000781">
    <property type="term" value="C:chromosome, telomeric region"/>
    <property type="evidence" value="ECO:0007669"/>
    <property type="project" value="UniProtKB-SubCell"/>
</dbReference>
<keyword evidence="10 19" id="KW-0862">Zinc</keyword>
<evidence type="ECO:0000256" key="18">
    <source>
        <dbReference type="ARBA" id="ARBA00049360"/>
    </source>
</evidence>
<evidence type="ECO:0000256" key="1">
    <source>
        <dbReference type="ARBA" id="ARBA00001947"/>
    </source>
</evidence>
<keyword evidence="14 20" id="KW-0175">Coiled coil</keyword>
<dbReference type="GO" id="GO:0016887">
    <property type="term" value="F:ATP hydrolysis activity"/>
    <property type="evidence" value="ECO:0007669"/>
    <property type="project" value="InterPro"/>
</dbReference>
<feature type="coiled-coil region" evidence="20">
    <location>
        <begin position="270"/>
        <end position="345"/>
    </location>
</feature>
<evidence type="ECO:0000313" key="22">
    <source>
        <dbReference type="Ensembl" id="ENSPSTP00000019039.1"/>
    </source>
</evidence>
<dbReference type="SUPFAM" id="SSF75712">
    <property type="entry name" value="Rad50 coiled-coil Zn hook"/>
    <property type="match status" value="1"/>
</dbReference>
<comment type="subcellular location">
    <subcellularLocation>
        <location evidence="3">Chromosome</location>
        <location evidence="3">Telomere</location>
    </subcellularLocation>
    <subcellularLocation>
        <location evidence="2">Nucleus</location>
    </subcellularLocation>
</comment>
<evidence type="ECO:0000256" key="8">
    <source>
        <dbReference type="ARBA" id="ARBA00022763"/>
    </source>
</evidence>
<evidence type="ECO:0000256" key="5">
    <source>
        <dbReference type="ARBA" id="ARBA00022454"/>
    </source>
</evidence>
<evidence type="ECO:0000313" key="23">
    <source>
        <dbReference type="Proteomes" id="UP000694428"/>
    </source>
</evidence>
<comment type="cofactor">
    <cofactor evidence="1">
        <name>Zn(2+)</name>
        <dbReference type="ChEBI" id="CHEBI:29105"/>
    </cofactor>
</comment>
<reference evidence="22" key="1">
    <citation type="submission" date="2025-08" db="UniProtKB">
        <authorList>
            <consortium name="Ensembl"/>
        </authorList>
    </citation>
    <scope>IDENTIFICATION</scope>
</reference>
<evidence type="ECO:0000256" key="16">
    <source>
        <dbReference type="ARBA" id="ARBA00023242"/>
    </source>
</evidence>
<keyword evidence="23" id="KW-1185">Reference proteome</keyword>
<evidence type="ECO:0000256" key="12">
    <source>
        <dbReference type="ARBA" id="ARBA00022842"/>
    </source>
</evidence>
<accession>A0A8C9FPC0</accession>